<dbReference type="PROSITE" id="PS00039">
    <property type="entry name" value="DEAD_ATP_HELICASE"/>
    <property type="match status" value="1"/>
</dbReference>
<accession>A0A1B9FTR4</accession>
<keyword evidence="7 12" id="KW-0378">Hydrolase</keyword>
<dbReference type="GeneID" id="30212207"/>
<evidence type="ECO:0000256" key="10">
    <source>
        <dbReference type="ARBA" id="ARBA00023242"/>
    </source>
</evidence>
<dbReference type="CDD" id="cd00268">
    <property type="entry name" value="DEADc"/>
    <property type="match status" value="1"/>
</dbReference>
<comment type="subcellular location">
    <subcellularLocation>
        <location evidence="1">Nucleus</location>
        <location evidence="1">Nucleolus</location>
    </subcellularLocation>
</comment>
<dbReference type="InterPro" id="IPR014001">
    <property type="entry name" value="Helicase_ATP-bd"/>
</dbReference>
<dbReference type="PROSITE" id="PS51192">
    <property type="entry name" value="HELICASE_ATP_BIND_1"/>
    <property type="match status" value="1"/>
</dbReference>
<name>A0A1B9FTR4_9TREE</name>
<dbReference type="EC" id="3.6.4.13" evidence="3"/>
<feature type="compositionally biased region" description="Low complexity" evidence="13">
    <location>
        <begin position="124"/>
        <end position="146"/>
    </location>
</feature>
<dbReference type="VEuPathDB" id="FungiDB:I302_07808"/>
<evidence type="ECO:0000256" key="8">
    <source>
        <dbReference type="ARBA" id="ARBA00022806"/>
    </source>
</evidence>
<dbReference type="EMBL" id="CP144548">
    <property type="protein sequence ID" value="WVW86620.1"/>
    <property type="molecule type" value="Genomic_DNA"/>
</dbReference>
<gene>
    <name evidence="16" type="ORF">I302_07808</name>
    <name evidence="17" type="ORF">I302_108673</name>
</gene>
<evidence type="ECO:0000256" key="5">
    <source>
        <dbReference type="ARBA" id="ARBA00022552"/>
    </source>
</evidence>
<evidence type="ECO:0000256" key="9">
    <source>
        <dbReference type="ARBA" id="ARBA00022840"/>
    </source>
</evidence>
<dbReference type="PANTHER" id="PTHR47958">
    <property type="entry name" value="ATP-DEPENDENT RNA HELICASE DBP3"/>
    <property type="match status" value="1"/>
</dbReference>
<dbReference type="Gene3D" id="3.40.50.300">
    <property type="entry name" value="P-loop containing nucleotide triphosphate hydrolases"/>
    <property type="match status" value="2"/>
</dbReference>
<evidence type="ECO:0000256" key="7">
    <source>
        <dbReference type="ARBA" id="ARBA00022801"/>
    </source>
</evidence>
<dbReference type="InterPro" id="IPR000629">
    <property type="entry name" value="RNA-helicase_DEAD-box_CS"/>
</dbReference>
<reference evidence="16" key="3">
    <citation type="submission" date="2014-01" db="EMBL/GenBank/DDBJ databases">
        <title>Evolution of pathogenesis and genome organization in the Tremellales.</title>
        <authorList>
            <person name="Cuomo C."/>
            <person name="Litvintseva A."/>
            <person name="Heitman J."/>
            <person name="Chen Y."/>
            <person name="Sun S."/>
            <person name="Springer D."/>
            <person name="Dromer F."/>
            <person name="Young S."/>
            <person name="Zeng Q."/>
            <person name="Chapman S."/>
            <person name="Gujja S."/>
            <person name="Saif S."/>
            <person name="Birren B."/>
        </authorList>
    </citation>
    <scope>NUCLEOTIDE SEQUENCE</scope>
    <source>
        <strain evidence="16">CBS 10118</strain>
    </source>
</reference>
<feature type="domain" description="Helicase C-terminal" evidence="15">
    <location>
        <begin position="396"/>
        <end position="568"/>
    </location>
</feature>
<dbReference type="GO" id="GO:0005524">
    <property type="term" value="F:ATP binding"/>
    <property type="evidence" value="ECO:0007669"/>
    <property type="project" value="UniProtKB-KW"/>
</dbReference>
<keyword evidence="9 12" id="KW-0067">ATP-binding</keyword>
<evidence type="ECO:0000313" key="18">
    <source>
        <dbReference type="Proteomes" id="UP000092730"/>
    </source>
</evidence>
<feature type="domain" description="Helicase ATP-binding" evidence="14">
    <location>
        <begin position="203"/>
        <end position="384"/>
    </location>
</feature>
<proteinExistence type="inferred from homology"/>
<dbReference type="SMART" id="SM00487">
    <property type="entry name" value="DEXDc"/>
    <property type="match status" value="1"/>
</dbReference>
<dbReference type="Pfam" id="PF00271">
    <property type="entry name" value="Helicase_C"/>
    <property type="match status" value="1"/>
</dbReference>
<dbReference type="InterPro" id="IPR011545">
    <property type="entry name" value="DEAD/DEAH_box_helicase_dom"/>
</dbReference>
<sequence length="598" mass="65363">MSIEESSPAISKEEKKRLKEEKKARKAAKAAKAAATSGESTPIEKKRKSREDGEEVKEKKEKKEKKKKSKAVEQSTETPEAEEPPKKKKKESKSTDESTTESITPAEPEETPALSKKQQKKLAKAQAAATSTDSPSTSTSTSTSTISTIFTPESNTYLSEQNITLTPSIYPPILSIPSLPINPSLQPFLKAFSKPTPIQACSWPALLSKRDVVGIAETGSGKTLSFGVPGLNHVSSLPPVGKKGKGQIAMLVLAPTRELAQQSHDTISAFGKSVGINSVCLFGGVGKYEQINELKNPNTRIVVGTPGRTLDLADAGDLDLSSVSYLVLDEADRMLDQGFENDIRRIIAHTPDHTKGRQTVMFSATWPESVRRLASSFLNDPIRITVGSDELSANKRIEQVVEVLDNSRDKDGRLLYHLRSHLKAHPNTPTSPTRILVFALYKKEAQRLEYTIKRANYNVGALHGDMTQDARFKALDLFKTGKQNVLVATDVAARGLDIPDVGLVINVTFPLTTEDFVHRCGRTGRAGKTGKAVTFFTGENHEKSLAGEFMRVLRDAGAEIPKEMDRFPTTIKKKEHGSYGAFYKDTSDAPAATKITFD</sequence>
<evidence type="ECO:0000256" key="12">
    <source>
        <dbReference type="RuleBase" id="RU000492"/>
    </source>
</evidence>
<dbReference type="GO" id="GO:0003724">
    <property type="term" value="F:RNA helicase activity"/>
    <property type="evidence" value="ECO:0007669"/>
    <property type="project" value="UniProtKB-EC"/>
</dbReference>
<reference evidence="16" key="1">
    <citation type="submission" date="2013-07" db="EMBL/GenBank/DDBJ databases">
        <title>The Genome Sequence of Cryptococcus bestiolae CBS10118.</title>
        <authorList>
            <consortium name="The Broad Institute Genome Sequencing Platform"/>
            <person name="Cuomo C."/>
            <person name="Litvintseva A."/>
            <person name="Chen Y."/>
            <person name="Heitman J."/>
            <person name="Sun S."/>
            <person name="Springer D."/>
            <person name="Dromer F."/>
            <person name="Young S.K."/>
            <person name="Zeng Q."/>
            <person name="Gargeya S."/>
            <person name="Fitzgerald M."/>
            <person name="Abouelleil A."/>
            <person name="Alvarado L."/>
            <person name="Berlin A.M."/>
            <person name="Chapman S.B."/>
            <person name="Dewar J."/>
            <person name="Goldberg J."/>
            <person name="Griggs A."/>
            <person name="Gujja S."/>
            <person name="Hansen M."/>
            <person name="Howarth C."/>
            <person name="Imamovic A."/>
            <person name="Larimer J."/>
            <person name="McCowan C."/>
            <person name="Murphy C."/>
            <person name="Pearson M."/>
            <person name="Priest M."/>
            <person name="Roberts A."/>
            <person name="Saif S."/>
            <person name="Shea T."/>
            <person name="Sykes S."/>
            <person name="Wortman J."/>
            <person name="Nusbaum C."/>
            <person name="Birren B."/>
        </authorList>
    </citation>
    <scope>NUCLEOTIDE SEQUENCE [LARGE SCALE GENOMIC DNA]</scope>
    <source>
        <strain evidence="16">CBS 10118</strain>
    </source>
</reference>
<keyword evidence="8 12" id="KW-0347">Helicase</keyword>
<dbReference type="GO" id="GO:0003676">
    <property type="term" value="F:nucleic acid binding"/>
    <property type="evidence" value="ECO:0007669"/>
    <property type="project" value="InterPro"/>
</dbReference>
<comment type="similarity">
    <text evidence="2">Belongs to the DEAD box helicase family. DDX5/DBP2 subfamily.</text>
</comment>
<evidence type="ECO:0000256" key="3">
    <source>
        <dbReference type="ARBA" id="ARBA00012552"/>
    </source>
</evidence>
<evidence type="ECO:0000256" key="11">
    <source>
        <dbReference type="ARBA" id="ARBA00037449"/>
    </source>
</evidence>
<dbReference type="AlphaFoldDB" id="A0A1B9FTR4"/>
<dbReference type="Pfam" id="PF00270">
    <property type="entry name" value="DEAD"/>
    <property type="match status" value="1"/>
</dbReference>
<organism evidence="16">
    <name type="scientific">Kwoniella bestiolae CBS 10118</name>
    <dbReference type="NCBI Taxonomy" id="1296100"/>
    <lineage>
        <taxon>Eukaryota</taxon>
        <taxon>Fungi</taxon>
        <taxon>Dikarya</taxon>
        <taxon>Basidiomycota</taxon>
        <taxon>Agaricomycotina</taxon>
        <taxon>Tremellomycetes</taxon>
        <taxon>Tremellales</taxon>
        <taxon>Cryptococcaceae</taxon>
        <taxon>Kwoniella</taxon>
    </lineage>
</organism>
<evidence type="ECO:0000256" key="6">
    <source>
        <dbReference type="ARBA" id="ARBA00022741"/>
    </source>
</evidence>
<keyword evidence="6 12" id="KW-0547">Nucleotide-binding</keyword>
<evidence type="ECO:0000259" key="15">
    <source>
        <dbReference type="PROSITE" id="PS51194"/>
    </source>
</evidence>
<feature type="compositionally biased region" description="Basic and acidic residues" evidence="13">
    <location>
        <begin position="11"/>
        <end position="23"/>
    </location>
</feature>
<keyword evidence="4" id="KW-0690">Ribosome biogenesis</keyword>
<evidence type="ECO:0000313" key="17">
    <source>
        <dbReference type="EMBL" id="WVW86620.1"/>
    </source>
</evidence>
<keyword evidence="10" id="KW-0539">Nucleus</keyword>
<feature type="region of interest" description="Disordered" evidence="13">
    <location>
        <begin position="1"/>
        <end position="146"/>
    </location>
</feature>
<comment type="function">
    <text evidence="11">ATP-dependent RNA helicase required for 60S ribosomal subunit synthesis. Involved in efficient pre-rRNA processing, predominantly at site A3, which is necessary for the normal formation of 25S and 5.8S rRNAs.</text>
</comment>
<reference evidence="17" key="2">
    <citation type="submission" date="2013-07" db="EMBL/GenBank/DDBJ databases">
        <authorList>
            <consortium name="The Broad Institute Genome Sequencing Platform"/>
            <person name="Cuomo C."/>
            <person name="Litvintseva A."/>
            <person name="Chen Y."/>
            <person name="Heitman J."/>
            <person name="Sun S."/>
            <person name="Springer D."/>
            <person name="Dromer F."/>
            <person name="Young S.K."/>
            <person name="Zeng Q."/>
            <person name="Gargeya S."/>
            <person name="Fitzgerald M."/>
            <person name="Abouelleil A."/>
            <person name="Alvarado L."/>
            <person name="Berlin A.M."/>
            <person name="Chapman S.B."/>
            <person name="Dewar J."/>
            <person name="Goldberg J."/>
            <person name="Griggs A."/>
            <person name="Gujja S."/>
            <person name="Hansen M."/>
            <person name="Howarth C."/>
            <person name="Imamovic A."/>
            <person name="Larimer J."/>
            <person name="McCowan C."/>
            <person name="Murphy C."/>
            <person name="Pearson M."/>
            <person name="Priest M."/>
            <person name="Roberts A."/>
            <person name="Saif S."/>
            <person name="Shea T."/>
            <person name="Sykes S."/>
            <person name="Wortman J."/>
            <person name="Nusbaum C."/>
            <person name="Birren B."/>
        </authorList>
    </citation>
    <scope>NUCLEOTIDE SEQUENCE</scope>
    <source>
        <strain evidence="17">CBS 10118</strain>
    </source>
</reference>
<evidence type="ECO:0000256" key="13">
    <source>
        <dbReference type="SAM" id="MobiDB-lite"/>
    </source>
</evidence>
<dbReference type="CDD" id="cd18787">
    <property type="entry name" value="SF2_C_DEAD"/>
    <property type="match status" value="1"/>
</dbReference>
<dbReference type="STRING" id="1296100.A0A1B9FTR4"/>
<dbReference type="RefSeq" id="XP_019043234.1">
    <property type="nucleotide sequence ID" value="XM_019194398.1"/>
</dbReference>
<keyword evidence="5" id="KW-0698">rRNA processing</keyword>
<evidence type="ECO:0000256" key="4">
    <source>
        <dbReference type="ARBA" id="ARBA00022517"/>
    </source>
</evidence>
<evidence type="ECO:0000256" key="1">
    <source>
        <dbReference type="ARBA" id="ARBA00004604"/>
    </source>
</evidence>
<dbReference type="SMART" id="SM00490">
    <property type="entry name" value="HELICc"/>
    <property type="match status" value="1"/>
</dbReference>
<dbReference type="SUPFAM" id="SSF52540">
    <property type="entry name" value="P-loop containing nucleoside triphosphate hydrolases"/>
    <property type="match status" value="1"/>
</dbReference>
<dbReference type="InterPro" id="IPR044742">
    <property type="entry name" value="DEAD/DEAH_RhlB"/>
</dbReference>
<reference evidence="17" key="4">
    <citation type="submission" date="2024-02" db="EMBL/GenBank/DDBJ databases">
        <title>Comparative genomics of Cryptococcus and Kwoniella reveals pathogenesis evolution and contrasting modes of karyotype evolution via chromosome fusion or intercentromeric recombination.</title>
        <authorList>
            <person name="Coelho M.A."/>
            <person name="David-Palma M."/>
            <person name="Shea T."/>
            <person name="Bowers K."/>
            <person name="McGinley-Smith S."/>
            <person name="Mohammad A.W."/>
            <person name="Gnirke A."/>
            <person name="Yurkov A.M."/>
            <person name="Nowrousian M."/>
            <person name="Sun S."/>
            <person name="Cuomo C.A."/>
            <person name="Heitman J."/>
        </authorList>
    </citation>
    <scope>NUCLEOTIDE SEQUENCE</scope>
    <source>
        <strain evidence="17">CBS 10118</strain>
    </source>
</reference>
<evidence type="ECO:0000259" key="14">
    <source>
        <dbReference type="PROSITE" id="PS51192"/>
    </source>
</evidence>
<dbReference type="InterPro" id="IPR027417">
    <property type="entry name" value="P-loop_NTPase"/>
</dbReference>
<dbReference type="KEGG" id="kbi:30212207"/>
<dbReference type="GO" id="GO:0016787">
    <property type="term" value="F:hydrolase activity"/>
    <property type="evidence" value="ECO:0007669"/>
    <property type="project" value="UniProtKB-KW"/>
</dbReference>
<protein>
    <recommendedName>
        <fullName evidence="3">RNA helicase</fullName>
        <ecNumber evidence="3">3.6.4.13</ecNumber>
    </recommendedName>
</protein>
<evidence type="ECO:0000256" key="2">
    <source>
        <dbReference type="ARBA" id="ARBA00009334"/>
    </source>
</evidence>
<dbReference type="EMBL" id="KI894025">
    <property type="protein sequence ID" value="OCF22164.1"/>
    <property type="molecule type" value="Genomic_DNA"/>
</dbReference>
<dbReference type="OrthoDB" id="196131at2759"/>
<dbReference type="InterPro" id="IPR001650">
    <property type="entry name" value="Helicase_C-like"/>
</dbReference>
<dbReference type="PROSITE" id="PS51194">
    <property type="entry name" value="HELICASE_CTER"/>
    <property type="match status" value="1"/>
</dbReference>
<dbReference type="Proteomes" id="UP000092730">
    <property type="component" value="Chromosome 8"/>
</dbReference>
<evidence type="ECO:0000313" key="16">
    <source>
        <dbReference type="EMBL" id="OCF22164.1"/>
    </source>
</evidence>
<keyword evidence="18" id="KW-1185">Reference proteome</keyword>